<keyword evidence="8" id="KW-1185">Reference proteome</keyword>
<organism evidence="7 8">
    <name type="scientific">Pseudofrankia asymbiotica</name>
    <dbReference type="NCBI Taxonomy" id="1834516"/>
    <lineage>
        <taxon>Bacteria</taxon>
        <taxon>Bacillati</taxon>
        <taxon>Actinomycetota</taxon>
        <taxon>Actinomycetes</taxon>
        <taxon>Frankiales</taxon>
        <taxon>Frankiaceae</taxon>
        <taxon>Pseudofrankia</taxon>
    </lineage>
</organism>
<comment type="caution">
    <text evidence="7">The sequence shown here is derived from an EMBL/GenBank/DDBJ whole genome shotgun (WGS) entry which is preliminary data.</text>
</comment>
<feature type="region of interest" description="Disordered" evidence="5">
    <location>
        <begin position="298"/>
        <end position="334"/>
    </location>
</feature>
<evidence type="ECO:0000313" key="7">
    <source>
        <dbReference type="EMBL" id="ONH30306.1"/>
    </source>
</evidence>
<accession>A0A1V2ICW9</accession>
<dbReference type="Pfam" id="PF00005">
    <property type="entry name" value="ABC_tran"/>
    <property type="match status" value="1"/>
</dbReference>
<evidence type="ECO:0000313" key="8">
    <source>
        <dbReference type="Proteomes" id="UP000188929"/>
    </source>
</evidence>
<keyword evidence="4 7" id="KW-0067">ATP-binding</keyword>
<dbReference type="PANTHER" id="PTHR43335:SF4">
    <property type="entry name" value="ABC TRANSPORTER, ATP-BINDING PROTEIN"/>
    <property type="match status" value="1"/>
</dbReference>
<comment type="similarity">
    <text evidence="1">Belongs to the ABC transporter superfamily.</text>
</comment>
<feature type="domain" description="ABC transporter" evidence="6">
    <location>
        <begin position="2"/>
        <end position="227"/>
    </location>
</feature>
<evidence type="ECO:0000256" key="1">
    <source>
        <dbReference type="ARBA" id="ARBA00005417"/>
    </source>
</evidence>
<dbReference type="SMART" id="SM00382">
    <property type="entry name" value="AAA"/>
    <property type="match status" value="1"/>
</dbReference>
<dbReference type="Proteomes" id="UP000188929">
    <property type="component" value="Unassembled WGS sequence"/>
</dbReference>
<keyword evidence="2" id="KW-0813">Transport</keyword>
<keyword evidence="3" id="KW-0547">Nucleotide-binding</keyword>
<evidence type="ECO:0000259" key="6">
    <source>
        <dbReference type="PROSITE" id="PS50893"/>
    </source>
</evidence>
<reference evidence="8" key="1">
    <citation type="submission" date="2016-10" db="EMBL/GenBank/DDBJ databases">
        <title>Frankia sp. NRRL B-16386 Genome sequencing.</title>
        <authorList>
            <person name="Ghodhbane-Gtari F."/>
            <person name="Swanson E."/>
            <person name="Gueddou A."/>
            <person name="Hezbri K."/>
            <person name="Ktari K."/>
            <person name="Nouioui I."/>
            <person name="Morris K."/>
            <person name="Simpson S."/>
            <person name="Abebe-Akele F."/>
            <person name="Thomas K."/>
            <person name="Gtari M."/>
            <person name="Tisa L.S."/>
        </authorList>
    </citation>
    <scope>NUCLEOTIDE SEQUENCE [LARGE SCALE GENOMIC DNA]</scope>
    <source>
        <strain evidence="8">NRRL B-16386</strain>
    </source>
</reference>
<dbReference type="GO" id="GO:0005524">
    <property type="term" value="F:ATP binding"/>
    <property type="evidence" value="ECO:0007669"/>
    <property type="project" value="UniProtKB-KW"/>
</dbReference>
<evidence type="ECO:0000256" key="2">
    <source>
        <dbReference type="ARBA" id="ARBA00022448"/>
    </source>
</evidence>
<dbReference type="InterPro" id="IPR003593">
    <property type="entry name" value="AAA+_ATPase"/>
</dbReference>
<evidence type="ECO:0000256" key="4">
    <source>
        <dbReference type="ARBA" id="ARBA00022840"/>
    </source>
</evidence>
<proteinExistence type="inferred from homology"/>
<gene>
    <name evidence="7" type="ORF">BL253_14230</name>
</gene>
<dbReference type="Gene3D" id="3.40.50.300">
    <property type="entry name" value="P-loop containing nucleotide triphosphate hydrolases"/>
    <property type="match status" value="1"/>
</dbReference>
<dbReference type="SUPFAM" id="SSF52540">
    <property type="entry name" value="P-loop containing nucleoside triphosphate hydrolases"/>
    <property type="match status" value="1"/>
</dbReference>
<dbReference type="InterPro" id="IPR027417">
    <property type="entry name" value="P-loop_NTPase"/>
</dbReference>
<dbReference type="EMBL" id="MOMC01000027">
    <property type="protein sequence ID" value="ONH30306.1"/>
    <property type="molecule type" value="Genomic_DNA"/>
</dbReference>
<evidence type="ECO:0000256" key="3">
    <source>
        <dbReference type="ARBA" id="ARBA00022741"/>
    </source>
</evidence>
<dbReference type="RefSeq" id="WP_076817213.1">
    <property type="nucleotide sequence ID" value="NZ_MOMC01000027.1"/>
</dbReference>
<dbReference type="InterPro" id="IPR003439">
    <property type="entry name" value="ABC_transporter-like_ATP-bd"/>
</dbReference>
<dbReference type="STRING" id="1834516.BL253_14230"/>
<dbReference type="OrthoDB" id="9804819at2"/>
<sequence length="334" mass="35031">MIEARSLTKRYGSKTAVDDLTFSVQPGVVTGFLGPNGAGKSTTMRMAIGLDRPTKGKITVNGRAYRDFSAPLCEVGVLLEAKAVHTGRSAYKHLLAVAQTQGIPRRRVDEVLGLVGLSDVAGKRVGGFSLGMGQRLGIASAMLGDPGVLILDEPVNGLDPEGIRWIRTLLQTLAAEGRTIFVSSHLMSEMALTATHLIVVGRGRLIANTSVEDFIRSASGDLVHVRSPQAGRLAEVLDRENAKTTPTGLDTLAVNGLTSQRIGDLAFEAGIPLHELTPRQVSLEDAFMDITRDAVEYNHGQPQPPRVPAAATAAGGAADQGSVGAGATTARGQA</sequence>
<dbReference type="AlphaFoldDB" id="A0A1V2ICW9"/>
<dbReference type="PROSITE" id="PS50893">
    <property type="entry name" value="ABC_TRANSPORTER_2"/>
    <property type="match status" value="1"/>
</dbReference>
<protein>
    <submittedName>
        <fullName evidence="7">Export ABC transporter ATP-binding protein</fullName>
    </submittedName>
</protein>
<feature type="compositionally biased region" description="Low complexity" evidence="5">
    <location>
        <begin position="308"/>
        <end position="321"/>
    </location>
</feature>
<name>A0A1V2ICW9_9ACTN</name>
<evidence type="ECO:0000256" key="5">
    <source>
        <dbReference type="SAM" id="MobiDB-lite"/>
    </source>
</evidence>
<dbReference type="PANTHER" id="PTHR43335">
    <property type="entry name" value="ABC TRANSPORTER, ATP-BINDING PROTEIN"/>
    <property type="match status" value="1"/>
</dbReference>
<dbReference type="GO" id="GO:0016887">
    <property type="term" value="F:ATP hydrolysis activity"/>
    <property type="evidence" value="ECO:0007669"/>
    <property type="project" value="InterPro"/>
</dbReference>